<proteinExistence type="predicted"/>
<keyword evidence="2" id="KW-1185">Reference proteome</keyword>
<dbReference type="EMBL" id="KV417295">
    <property type="protein sequence ID" value="KZO94321.1"/>
    <property type="molecule type" value="Genomic_DNA"/>
</dbReference>
<organism evidence="1 2">
    <name type="scientific">Calocera viscosa (strain TUFC12733)</name>
    <dbReference type="NCBI Taxonomy" id="1330018"/>
    <lineage>
        <taxon>Eukaryota</taxon>
        <taxon>Fungi</taxon>
        <taxon>Dikarya</taxon>
        <taxon>Basidiomycota</taxon>
        <taxon>Agaricomycotina</taxon>
        <taxon>Dacrymycetes</taxon>
        <taxon>Dacrymycetales</taxon>
        <taxon>Dacrymycetaceae</taxon>
        <taxon>Calocera</taxon>
    </lineage>
</organism>
<evidence type="ECO:0000313" key="2">
    <source>
        <dbReference type="Proteomes" id="UP000076738"/>
    </source>
</evidence>
<sequence>MSNNVCTALVLCCSLPRSPASSLAINRAGEGIFYAATSTSMPNTGLVPLQNIHPCWIRWIQSIRQCVPPTYVNDPKPLFVHKVDGLGTVVVASYVGVSPGEVCFALLSSFSCGTLRTGVMLLQFLFHLSMKSHYVAQCFISRTLSARNHPASCYKRLLAFLIPPLYMM</sequence>
<dbReference type="Proteomes" id="UP000076738">
    <property type="component" value="Unassembled WGS sequence"/>
</dbReference>
<evidence type="ECO:0000313" key="1">
    <source>
        <dbReference type="EMBL" id="KZO94321.1"/>
    </source>
</evidence>
<dbReference type="AlphaFoldDB" id="A0A167K6N9"/>
<gene>
    <name evidence="1" type="ORF">CALVIDRAFT_222812</name>
</gene>
<protein>
    <submittedName>
        <fullName evidence="1">Uncharacterized protein</fullName>
    </submittedName>
</protein>
<reference evidence="1 2" key="1">
    <citation type="journal article" date="2016" name="Mol. Biol. Evol.">
        <title>Comparative Genomics of Early-Diverging Mushroom-Forming Fungi Provides Insights into the Origins of Lignocellulose Decay Capabilities.</title>
        <authorList>
            <person name="Nagy L.G."/>
            <person name="Riley R."/>
            <person name="Tritt A."/>
            <person name="Adam C."/>
            <person name="Daum C."/>
            <person name="Floudas D."/>
            <person name="Sun H."/>
            <person name="Yadav J.S."/>
            <person name="Pangilinan J."/>
            <person name="Larsson K.H."/>
            <person name="Matsuura K."/>
            <person name="Barry K."/>
            <person name="Labutti K."/>
            <person name="Kuo R."/>
            <person name="Ohm R.A."/>
            <person name="Bhattacharya S.S."/>
            <person name="Shirouzu T."/>
            <person name="Yoshinaga Y."/>
            <person name="Martin F.M."/>
            <person name="Grigoriev I.V."/>
            <person name="Hibbett D.S."/>
        </authorList>
    </citation>
    <scope>NUCLEOTIDE SEQUENCE [LARGE SCALE GENOMIC DNA]</scope>
    <source>
        <strain evidence="1 2">TUFC12733</strain>
    </source>
</reference>
<name>A0A167K6N9_CALVF</name>
<accession>A0A167K6N9</accession>